<comment type="catalytic activity">
    <reaction evidence="7 8">
        <text>shikimate + NADP(+) = 3-dehydroshikimate + NADPH + H(+)</text>
        <dbReference type="Rhea" id="RHEA:17737"/>
        <dbReference type="ChEBI" id="CHEBI:15378"/>
        <dbReference type="ChEBI" id="CHEBI:16630"/>
        <dbReference type="ChEBI" id="CHEBI:36208"/>
        <dbReference type="ChEBI" id="CHEBI:57783"/>
        <dbReference type="ChEBI" id="CHEBI:58349"/>
        <dbReference type="EC" id="1.1.1.25"/>
    </reaction>
</comment>
<comment type="caution">
    <text evidence="10">The sequence shown here is derived from an EMBL/GenBank/DDBJ whole genome shotgun (WGS) entry which is preliminary data.</text>
</comment>
<dbReference type="Pfam" id="PF08501">
    <property type="entry name" value="Shikimate_dh_N"/>
    <property type="match status" value="1"/>
</dbReference>
<evidence type="ECO:0000256" key="3">
    <source>
        <dbReference type="ARBA" id="ARBA00022605"/>
    </source>
</evidence>
<evidence type="ECO:0000256" key="6">
    <source>
        <dbReference type="ARBA" id="ARBA00023141"/>
    </source>
</evidence>
<evidence type="ECO:0000256" key="7">
    <source>
        <dbReference type="ARBA" id="ARBA00049442"/>
    </source>
</evidence>
<dbReference type="InterPro" id="IPR011342">
    <property type="entry name" value="Shikimate_DH"/>
</dbReference>
<evidence type="ECO:0000313" key="11">
    <source>
        <dbReference type="Proteomes" id="UP000233398"/>
    </source>
</evidence>
<organism evidence="10 11">
    <name type="scientific">Rhodohalobacter barkolensis</name>
    <dbReference type="NCBI Taxonomy" id="2053187"/>
    <lineage>
        <taxon>Bacteria</taxon>
        <taxon>Pseudomonadati</taxon>
        <taxon>Balneolota</taxon>
        <taxon>Balneolia</taxon>
        <taxon>Balneolales</taxon>
        <taxon>Balneolaceae</taxon>
        <taxon>Rhodohalobacter</taxon>
    </lineage>
</organism>
<gene>
    <name evidence="8 10" type="primary">aroE</name>
    <name evidence="10" type="ORF">CWD77_03415</name>
</gene>
<proteinExistence type="inferred from homology"/>
<keyword evidence="5 8" id="KW-0560">Oxidoreductase</keyword>
<sequence length="288" mass="32672">MVYSFKDFKTSKKALKPHYFVVGNPIGHSLSPLMHQTALDYHNIAANYYALELQHHELSEFIIWMNRDEFMGCNITIPYKNYFIDVVDQVDDFAKEVGVINTIAKSEYSLIGHNTDVYGFLSPLHDYIDDLEGGRAVVFGTGGAANAVLAGLEEVGIEEVIFVSRNPSQASMKSWFLWTKTVDYNQWQSYAEEASIIVNTTPLGMNPKTDQSPVSDEDFELLKDKICYDLVYNPLTTKFLKKAEESGAKIINGLEMLMMQGNRSFEIWTGKSFPFDQVKSKLIKELNN</sequence>
<dbReference type="SUPFAM" id="SSF51735">
    <property type="entry name" value="NAD(P)-binding Rossmann-fold domains"/>
    <property type="match status" value="1"/>
</dbReference>
<dbReference type="EMBL" id="PISP01000001">
    <property type="protein sequence ID" value="PKD44527.1"/>
    <property type="molecule type" value="Genomic_DNA"/>
</dbReference>
<feature type="binding site" evidence="8">
    <location>
        <position position="253"/>
    </location>
    <ligand>
        <name>NADP(+)</name>
        <dbReference type="ChEBI" id="CHEBI:58349"/>
    </ligand>
</feature>
<dbReference type="UniPathway" id="UPA00053">
    <property type="reaction ID" value="UER00087"/>
</dbReference>
<feature type="active site" description="Proton acceptor" evidence="8">
    <location>
        <position position="80"/>
    </location>
</feature>
<dbReference type="Proteomes" id="UP000233398">
    <property type="component" value="Unassembled WGS sequence"/>
</dbReference>
<dbReference type="Gene3D" id="3.40.50.10860">
    <property type="entry name" value="Leucine Dehydrogenase, chain A, domain 1"/>
    <property type="match status" value="1"/>
</dbReference>
<dbReference type="AlphaFoldDB" id="A0A2N0VK09"/>
<feature type="binding site" evidence="8">
    <location>
        <position position="76"/>
    </location>
    <ligand>
        <name>shikimate</name>
        <dbReference type="ChEBI" id="CHEBI:36208"/>
    </ligand>
</feature>
<dbReference type="GO" id="GO:0050661">
    <property type="term" value="F:NADP binding"/>
    <property type="evidence" value="ECO:0007669"/>
    <property type="project" value="InterPro"/>
</dbReference>
<comment type="pathway">
    <text evidence="1 8">Metabolic intermediate biosynthesis; chorismate biosynthesis; chorismate from D-erythrose 4-phosphate and phosphoenolpyruvate: step 4/7.</text>
</comment>
<dbReference type="GO" id="GO:0009073">
    <property type="term" value="P:aromatic amino acid family biosynthetic process"/>
    <property type="evidence" value="ECO:0007669"/>
    <property type="project" value="UniProtKB-KW"/>
</dbReference>
<keyword evidence="11" id="KW-1185">Reference proteome</keyword>
<dbReference type="GO" id="GO:0008652">
    <property type="term" value="P:amino acid biosynthetic process"/>
    <property type="evidence" value="ECO:0007669"/>
    <property type="project" value="UniProtKB-KW"/>
</dbReference>
<dbReference type="OrthoDB" id="9792692at2"/>
<evidence type="ECO:0000256" key="4">
    <source>
        <dbReference type="ARBA" id="ARBA00022857"/>
    </source>
</evidence>
<dbReference type="NCBIfam" id="TIGR00507">
    <property type="entry name" value="aroE"/>
    <property type="match status" value="1"/>
</dbReference>
<dbReference type="EC" id="1.1.1.25" evidence="2 8"/>
<accession>A0A2N0VK09</accession>
<dbReference type="HAMAP" id="MF_00222">
    <property type="entry name" value="Shikimate_DH_AroE"/>
    <property type="match status" value="1"/>
</dbReference>
<evidence type="ECO:0000313" key="10">
    <source>
        <dbReference type="EMBL" id="PKD44527.1"/>
    </source>
</evidence>
<evidence type="ECO:0000259" key="9">
    <source>
        <dbReference type="Pfam" id="PF08501"/>
    </source>
</evidence>
<dbReference type="GO" id="GO:0009423">
    <property type="term" value="P:chorismate biosynthetic process"/>
    <property type="evidence" value="ECO:0007669"/>
    <property type="project" value="UniProtKB-UniRule"/>
</dbReference>
<comment type="subunit">
    <text evidence="8">Homodimer.</text>
</comment>
<dbReference type="InterPro" id="IPR022893">
    <property type="entry name" value="Shikimate_DH_fam"/>
</dbReference>
<reference evidence="10 11" key="1">
    <citation type="submission" date="2017-11" db="EMBL/GenBank/DDBJ databases">
        <title>Rhodohalobacter 15182 sp. nov., isolated from a salt lake.</title>
        <authorList>
            <person name="Han S."/>
        </authorList>
    </citation>
    <scope>NUCLEOTIDE SEQUENCE [LARGE SCALE GENOMIC DNA]</scope>
    <source>
        <strain evidence="10 11">15182</strain>
    </source>
</reference>
<dbReference type="GO" id="GO:0004764">
    <property type="term" value="F:shikimate 3-dehydrogenase (NADP+) activity"/>
    <property type="evidence" value="ECO:0007669"/>
    <property type="project" value="UniProtKB-UniRule"/>
</dbReference>
<dbReference type="InterPro" id="IPR046346">
    <property type="entry name" value="Aminoacid_DH-like_N_sf"/>
</dbReference>
<name>A0A2N0VK09_9BACT</name>
<feature type="binding site" evidence="8">
    <location>
        <position position="116"/>
    </location>
    <ligand>
        <name>shikimate</name>
        <dbReference type="ChEBI" id="CHEBI:36208"/>
    </ligand>
</feature>
<evidence type="ECO:0000256" key="2">
    <source>
        <dbReference type="ARBA" id="ARBA00012962"/>
    </source>
</evidence>
<keyword evidence="3 8" id="KW-0028">Amino-acid biosynthesis</keyword>
<feature type="binding site" evidence="8">
    <location>
        <position position="260"/>
    </location>
    <ligand>
        <name>shikimate</name>
        <dbReference type="ChEBI" id="CHEBI:36208"/>
    </ligand>
</feature>
<evidence type="ECO:0000256" key="8">
    <source>
        <dbReference type="HAMAP-Rule" id="MF_00222"/>
    </source>
</evidence>
<dbReference type="CDD" id="cd01065">
    <property type="entry name" value="NAD_bind_Shikimate_DH"/>
    <property type="match status" value="1"/>
</dbReference>
<comment type="caution">
    <text evidence="8">Lacks conserved residue(s) required for the propagation of feature annotation.</text>
</comment>
<dbReference type="GO" id="GO:0019632">
    <property type="term" value="P:shikimate metabolic process"/>
    <property type="evidence" value="ECO:0007669"/>
    <property type="project" value="InterPro"/>
</dbReference>
<protein>
    <recommendedName>
        <fullName evidence="2 8">Shikimate dehydrogenase (NADP(+))</fullName>
        <shortName evidence="8">SDH</shortName>
        <ecNumber evidence="2 8">1.1.1.25</ecNumber>
    </recommendedName>
</protein>
<feature type="domain" description="Shikimate dehydrogenase substrate binding N-terminal" evidence="9">
    <location>
        <begin position="21"/>
        <end position="103"/>
    </location>
</feature>
<dbReference type="SUPFAM" id="SSF53223">
    <property type="entry name" value="Aminoacid dehydrogenase-like, N-terminal domain"/>
    <property type="match status" value="1"/>
</dbReference>
<keyword evidence="6 8" id="KW-0057">Aromatic amino acid biosynthesis</keyword>
<dbReference type="PANTHER" id="PTHR21089">
    <property type="entry name" value="SHIKIMATE DEHYDROGENASE"/>
    <property type="match status" value="1"/>
</dbReference>
<evidence type="ECO:0000256" key="5">
    <source>
        <dbReference type="ARBA" id="ARBA00023002"/>
    </source>
</evidence>
<comment type="function">
    <text evidence="8">Involved in the biosynthesis of the chorismate, which leads to the biosynthesis of aromatic amino acids. Catalyzes the reversible NADPH linked reduction of 3-dehydroshikimate (DHSA) to yield shikimate (SA).</text>
</comment>
<evidence type="ECO:0000256" key="1">
    <source>
        <dbReference type="ARBA" id="ARBA00004871"/>
    </source>
</evidence>
<comment type="similarity">
    <text evidence="8">Belongs to the shikimate dehydrogenase family.</text>
</comment>
<feature type="binding site" evidence="8">
    <location>
        <begin position="29"/>
        <end position="31"/>
    </location>
    <ligand>
        <name>shikimate</name>
        <dbReference type="ChEBI" id="CHEBI:36208"/>
    </ligand>
</feature>
<feature type="binding site" evidence="8">
    <location>
        <position position="92"/>
    </location>
    <ligand>
        <name>NADP(+)</name>
        <dbReference type="ChEBI" id="CHEBI:58349"/>
    </ligand>
</feature>
<feature type="binding site" evidence="8">
    <location>
        <position position="101"/>
    </location>
    <ligand>
        <name>shikimate</name>
        <dbReference type="ChEBI" id="CHEBI:36208"/>
    </ligand>
</feature>
<dbReference type="PANTHER" id="PTHR21089:SF1">
    <property type="entry name" value="BIFUNCTIONAL 3-DEHYDROQUINATE DEHYDRATASE_SHIKIMATE DEHYDROGENASE, CHLOROPLASTIC"/>
    <property type="match status" value="1"/>
</dbReference>
<keyword evidence="4 8" id="KW-0521">NADP</keyword>
<dbReference type="Gene3D" id="3.40.50.720">
    <property type="entry name" value="NAD(P)-binding Rossmann-like Domain"/>
    <property type="match status" value="1"/>
</dbReference>
<feature type="binding site" evidence="8">
    <location>
        <position position="230"/>
    </location>
    <ligand>
        <name>NADP(+)</name>
        <dbReference type="ChEBI" id="CHEBI:58349"/>
    </ligand>
</feature>
<dbReference type="InterPro" id="IPR013708">
    <property type="entry name" value="Shikimate_DH-bd_N"/>
</dbReference>
<dbReference type="RefSeq" id="WP_101071818.1">
    <property type="nucleotide sequence ID" value="NZ_PISP01000001.1"/>
</dbReference>
<dbReference type="InterPro" id="IPR036291">
    <property type="entry name" value="NAD(P)-bd_dom_sf"/>
</dbReference>
<feature type="binding site" evidence="8">
    <location>
        <position position="232"/>
    </location>
    <ligand>
        <name>shikimate</name>
        <dbReference type="ChEBI" id="CHEBI:36208"/>
    </ligand>
</feature>
<dbReference type="GO" id="GO:0005829">
    <property type="term" value="C:cytosol"/>
    <property type="evidence" value="ECO:0007669"/>
    <property type="project" value="TreeGrafter"/>
</dbReference>